<sequence length="265" mass="29867">MFRFNKSDVFPMDIFFQTSLHPNLPLTAPIANIAHRGNSKDAPENTLCAFQQALDIGVDYIEIDVHLTKDGIPIVIHDLFLSRTLPHARGSVADFSFSELQKWDAGIWFDPNFAGQKVPSLEDVLVLCRGKCGLMVEIKEGSASPNELAEVVLKIISAEANKVVVGSLSSEIMKALRERQSSQPLVSIIEEEKEWQQHVQYEPDIVAMHYGLITQRMLSLLKQMKKKVWVWTVDDPGMMNYLIQAHVDGIISNCPRELKQVLSLR</sequence>
<dbReference type="PANTHER" id="PTHR46211">
    <property type="entry name" value="GLYCEROPHOSPHORYL DIESTER PHOSPHODIESTERASE"/>
    <property type="match status" value="1"/>
</dbReference>
<feature type="domain" description="GP-PDE" evidence="1">
    <location>
        <begin position="30"/>
        <end position="262"/>
    </location>
</feature>
<organism evidence="2 3">
    <name type="scientific">Parachlamydia acanthamoebae</name>
    <dbReference type="NCBI Taxonomy" id="83552"/>
    <lineage>
        <taxon>Bacteria</taxon>
        <taxon>Pseudomonadati</taxon>
        <taxon>Chlamydiota</taxon>
        <taxon>Chlamydiia</taxon>
        <taxon>Parachlamydiales</taxon>
        <taxon>Parachlamydiaceae</taxon>
        <taxon>Parachlamydia</taxon>
    </lineage>
</organism>
<dbReference type="EC" id="3.1.4.46" evidence="2"/>
<dbReference type="InterPro" id="IPR030395">
    <property type="entry name" value="GP_PDE_dom"/>
</dbReference>
<evidence type="ECO:0000313" key="3">
    <source>
        <dbReference type="Proteomes" id="UP000031307"/>
    </source>
</evidence>
<gene>
    <name evidence="2" type="primary">yhdW</name>
    <name evidence="2" type="ORF">DB43_HD00350</name>
</gene>
<reference evidence="2 3" key="1">
    <citation type="journal article" date="2014" name="Mol. Biol. Evol.">
        <title>Massive expansion of Ubiquitination-related gene families within the Chlamydiae.</title>
        <authorList>
            <person name="Domman D."/>
            <person name="Collingro A."/>
            <person name="Lagkouvardos I."/>
            <person name="Gehre L."/>
            <person name="Weinmaier T."/>
            <person name="Rattei T."/>
            <person name="Subtil A."/>
            <person name="Horn M."/>
        </authorList>
    </citation>
    <scope>NUCLEOTIDE SEQUENCE [LARGE SCALE GENOMIC DNA]</scope>
    <source>
        <strain evidence="2 3">OEW1</strain>
    </source>
</reference>
<protein>
    <submittedName>
        <fullName evidence="2">Putative glycerophosphoryl diester phosphodiesterase YhdW</fullName>
        <ecNumber evidence="2">3.1.4.46</ecNumber>
    </submittedName>
</protein>
<dbReference type="Proteomes" id="UP000031307">
    <property type="component" value="Unassembled WGS sequence"/>
</dbReference>
<dbReference type="PROSITE" id="PS50007">
    <property type="entry name" value="PIPLC_X_DOMAIN"/>
    <property type="match status" value="1"/>
</dbReference>
<dbReference type="GO" id="GO:0006629">
    <property type="term" value="P:lipid metabolic process"/>
    <property type="evidence" value="ECO:0007669"/>
    <property type="project" value="InterPro"/>
</dbReference>
<keyword evidence="2" id="KW-0378">Hydrolase</keyword>
<evidence type="ECO:0000259" key="1">
    <source>
        <dbReference type="PROSITE" id="PS51704"/>
    </source>
</evidence>
<dbReference type="InterPro" id="IPR017946">
    <property type="entry name" value="PLC-like_Pdiesterase_TIM-brl"/>
</dbReference>
<dbReference type="PANTHER" id="PTHR46211:SF1">
    <property type="entry name" value="GLYCEROPHOSPHODIESTER PHOSPHODIESTERASE, CYTOPLASMIC"/>
    <property type="match status" value="1"/>
</dbReference>
<dbReference type="Gene3D" id="3.20.20.190">
    <property type="entry name" value="Phosphatidylinositol (PI) phosphodiesterase"/>
    <property type="match status" value="1"/>
</dbReference>
<dbReference type="SUPFAM" id="SSF51695">
    <property type="entry name" value="PLC-like phosphodiesterases"/>
    <property type="match status" value="1"/>
</dbReference>
<dbReference type="GO" id="GO:0008889">
    <property type="term" value="F:glycerophosphodiester phosphodiesterase activity"/>
    <property type="evidence" value="ECO:0007669"/>
    <property type="project" value="UniProtKB-EC"/>
</dbReference>
<dbReference type="EMBL" id="JSAM01000099">
    <property type="protein sequence ID" value="KIA76909.1"/>
    <property type="molecule type" value="Genomic_DNA"/>
</dbReference>
<evidence type="ECO:0000313" key="2">
    <source>
        <dbReference type="EMBL" id="KIA76909.1"/>
    </source>
</evidence>
<accession>A0A0C1EK64</accession>
<dbReference type="AlphaFoldDB" id="A0A0C1EK64"/>
<proteinExistence type="predicted"/>
<dbReference type="PATRIC" id="fig|83552.4.peg.1971"/>
<dbReference type="Pfam" id="PF03009">
    <property type="entry name" value="GDPD"/>
    <property type="match status" value="1"/>
</dbReference>
<dbReference type="PROSITE" id="PS51704">
    <property type="entry name" value="GP_PDE"/>
    <property type="match status" value="1"/>
</dbReference>
<name>A0A0C1EK64_9BACT</name>
<comment type="caution">
    <text evidence="2">The sequence shown here is derived from an EMBL/GenBank/DDBJ whole genome shotgun (WGS) entry which is preliminary data.</text>
</comment>